<proteinExistence type="predicted"/>
<dbReference type="RefSeq" id="WP_132082404.1">
    <property type="nucleotide sequence ID" value="NZ_SLUI01000011.1"/>
</dbReference>
<reference evidence="1 2" key="1">
    <citation type="submission" date="2019-03" db="EMBL/GenBank/DDBJ databases">
        <title>Genomic Encyclopedia of Type Strains, Phase IV (KMG-IV): sequencing the most valuable type-strain genomes for metagenomic binning, comparative biology and taxonomic classification.</title>
        <authorList>
            <person name="Goeker M."/>
        </authorList>
    </citation>
    <scope>NUCLEOTIDE SEQUENCE [LARGE SCALE GENOMIC DNA]</scope>
    <source>
        <strain evidence="1 2">DSM 15969</strain>
    </source>
</reference>
<evidence type="ECO:0000313" key="1">
    <source>
        <dbReference type="EMBL" id="TCL35668.1"/>
    </source>
</evidence>
<sequence>MSEKICITFYSGTTLHKAAEEFCRIENAKPTTENTWTIDDAIKAAALIQLQEWNKKASAAE</sequence>
<dbReference type="AlphaFoldDB" id="A0A4R1PX67"/>
<organism evidence="1 2">
    <name type="scientific">Anaerospora hongkongensis</name>
    <dbReference type="NCBI Taxonomy" id="244830"/>
    <lineage>
        <taxon>Bacteria</taxon>
        <taxon>Bacillati</taxon>
        <taxon>Bacillota</taxon>
        <taxon>Negativicutes</taxon>
        <taxon>Selenomonadales</taxon>
        <taxon>Sporomusaceae</taxon>
        <taxon>Anaerospora</taxon>
    </lineage>
</organism>
<dbReference type="EMBL" id="SLUI01000011">
    <property type="protein sequence ID" value="TCL35668.1"/>
    <property type="molecule type" value="Genomic_DNA"/>
</dbReference>
<evidence type="ECO:0000313" key="2">
    <source>
        <dbReference type="Proteomes" id="UP000295063"/>
    </source>
</evidence>
<keyword evidence="2" id="KW-1185">Reference proteome</keyword>
<comment type="caution">
    <text evidence="1">The sequence shown here is derived from an EMBL/GenBank/DDBJ whole genome shotgun (WGS) entry which is preliminary data.</text>
</comment>
<gene>
    <name evidence="1" type="ORF">EV210_111134</name>
</gene>
<protein>
    <submittedName>
        <fullName evidence="1">Uncharacterized protein</fullName>
    </submittedName>
</protein>
<name>A0A4R1PX67_9FIRM</name>
<accession>A0A4R1PX67</accession>
<dbReference type="Proteomes" id="UP000295063">
    <property type="component" value="Unassembled WGS sequence"/>
</dbReference>